<dbReference type="PANTHER" id="PTHR36919:SF2">
    <property type="entry name" value="BLL6627 PROTEIN"/>
    <property type="match status" value="1"/>
</dbReference>
<evidence type="ECO:0000313" key="1">
    <source>
        <dbReference type="EMBL" id="KHQ51941.1"/>
    </source>
</evidence>
<proteinExistence type="predicted"/>
<dbReference type="PANTHER" id="PTHR36919">
    <property type="entry name" value="BLR1215 PROTEIN"/>
    <property type="match status" value="1"/>
</dbReference>
<dbReference type="EMBL" id="JSUQ01000014">
    <property type="protein sequence ID" value="KHQ51941.1"/>
    <property type="molecule type" value="Genomic_DNA"/>
</dbReference>
<keyword evidence="2" id="KW-1185">Reference proteome</keyword>
<dbReference type="OrthoDB" id="9811671at2"/>
<accession>A0A225QMZ3</accession>
<reference evidence="1 2" key="1">
    <citation type="submission" date="2014-10" db="EMBL/GenBank/DDBJ databases">
        <title>Genome sequence of Ponticoccus sp. strain UMTAT08 isolated from clonal culture of toxic dinoflagellate Alexandrium tamiyavanichii.</title>
        <authorList>
            <person name="Gan H.Y."/>
            <person name="Muhd D.-D."/>
            <person name="Mohd Noor M.E."/>
            <person name="Yeong Y.S."/>
            <person name="Usup G."/>
        </authorList>
    </citation>
    <scope>NUCLEOTIDE SEQUENCE [LARGE SCALE GENOMIC DNA]</scope>
    <source>
        <strain evidence="1 2">UMTAT08</strain>
    </source>
</reference>
<dbReference type="InterPro" id="IPR019223">
    <property type="entry name" value="DUF2147"/>
</dbReference>
<organism evidence="1 2">
    <name type="scientific">Mameliella alba</name>
    <dbReference type="NCBI Taxonomy" id="561184"/>
    <lineage>
        <taxon>Bacteria</taxon>
        <taxon>Pseudomonadati</taxon>
        <taxon>Pseudomonadota</taxon>
        <taxon>Alphaproteobacteria</taxon>
        <taxon>Rhodobacterales</taxon>
        <taxon>Roseobacteraceae</taxon>
        <taxon>Mameliella</taxon>
    </lineage>
</organism>
<sequence>MPRFRLFLPLVLGSLAAPALADPAVGLWRTEPDRKNLTSLIRIDTCGAALCGTVLKAFDPQGREVQTANVGKRLFWDLKPAGSGNYAGGTVHVPLLNVQANAKAELSGNRLRVTGCKGLVCDGQTWVRAH</sequence>
<protein>
    <submittedName>
        <fullName evidence="1">Uncharacterized protein</fullName>
    </submittedName>
</protein>
<dbReference type="Gene3D" id="2.40.128.520">
    <property type="match status" value="1"/>
</dbReference>
<dbReference type="GeneID" id="66501621"/>
<comment type="caution">
    <text evidence="1">The sequence shown here is derived from an EMBL/GenBank/DDBJ whole genome shotgun (WGS) entry which is preliminary data.</text>
</comment>
<name>A0A0B3S5L0_9RHOB</name>
<dbReference type="RefSeq" id="WP_043144184.1">
    <property type="nucleotide sequence ID" value="NZ_AP022337.1"/>
</dbReference>
<dbReference type="Proteomes" id="UP000030960">
    <property type="component" value="Unassembled WGS sequence"/>
</dbReference>
<accession>A0A0B3S5L0</accession>
<gene>
    <name evidence="1" type="ORF">OA50_03578</name>
</gene>
<dbReference type="Pfam" id="PF09917">
    <property type="entry name" value="DUF2147"/>
    <property type="match status" value="1"/>
</dbReference>
<dbReference type="AlphaFoldDB" id="A0A0B3S5L0"/>
<accession>A0A225PVS8</accession>
<dbReference type="STRING" id="561184.SAMN05216376_104250"/>
<evidence type="ECO:0000313" key="2">
    <source>
        <dbReference type="Proteomes" id="UP000030960"/>
    </source>
</evidence>